<dbReference type="Pfam" id="PF04831">
    <property type="entry name" value="POPDC1-3"/>
    <property type="match status" value="1"/>
</dbReference>
<dbReference type="InterPro" id="IPR055272">
    <property type="entry name" value="POPDC1-3_dom"/>
</dbReference>
<dbReference type="GO" id="GO:0051146">
    <property type="term" value="P:striated muscle cell differentiation"/>
    <property type="evidence" value="ECO:0007669"/>
    <property type="project" value="TreeGrafter"/>
</dbReference>
<feature type="transmembrane region" description="Helical" evidence="5">
    <location>
        <begin position="78"/>
        <end position="97"/>
    </location>
</feature>
<keyword evidence="2 5" id="KW-0812">Transmembrane</keyword>
<evidence type="ECO:0000256" key="2">
    <source>
        <dbReference type="ARBA" id="ARBA00022692"/>
    </source>
</evidence>
<comment type="subcellular location">
    <subcellularLocation>
        <location evidence="1">Membrane</location>
        <topology evidence="1">Multi-pass membrane protein</topology>
    </subcellularLocation>
</comment>
<dbReference type="GO" id="GO:0030552">
    <property type="term" value="F:cAMP binding"/>
    <property type="evidence" value="ECO:0007669"/>
    <property type="project" value="TreeGrafter"/>
</dbReference>
<dbReference type="Ensembl" id="ENSPMAT00000003260.1">
    <property type="protein sequence ID" value="ENSPMAP00000003245.1"/>
    <property type="gene ID" value="ENSPMAG00000002983.1"/>
</dbReference>
<dbReference type="GO" id="GO:0042391">
    <property type="term" value="P:regulation of membrane potential"/>
    <property type="evidence" value="ECO:0007669"/>
    <property type="project" value="TreeGrafter"/>
</dbReference>
<sequence length="169" mass="18475">TDMGSSDHSGPLSEEHVKCRVWSRGTEGAVFQLASVFMLLGAMGGSGLAGRLYSYGLLGAAFLCLVVWAWVDACAIDAFGWNFLLLAACLGQCYISVSVQLRPVQLDQAFEELYTSIFQPLQVPREAFRRVMACSAQEVLLLKPHHLYAMEGITPIDRLSILLTGRCSV</sequence>
<feature type="domain" description="POPDC1-3" evidence="6">
    <location>
        <begin position="27"/>
        <end position="140"/>
    </location>
</feature>
<keyword evidence="3 5" id="KW-1133">Transmembrane helix</keyword>
<evidence type="ECO:0000256" key="1">
    <source>
        <dbReference type="ARBA" id="ARBA00004141"/>
    </source>
</evidence>
<proteinExistence type="predicted"/>
<organism evidence="7">
    <name type="scientific">Petromyzon marinus</name>
    <name type="common">Sea lamprey</name>
    <dbReference type="NCBI Taxonomy" id="7757"/>
    <lineage>
        <taxon>Eukaryota</taxon>
        <taxon>Metazoa</taxon>
        <taxon>Chordata</taxon>
        <taxon>Craniata</taxon>
        <taxon>Vertebrata</taxon>
        <taxon>Cyclostomata</taxon>
        <taxon>Hyperoartia</taxon>
        <taxon>Petromyzontiformes</taxon>
        <taxon>Petromyzontidae</taxon>
        <taxon>Petromyzon</taxon>
    </lineage>
</organism>
<dbReference type="GO" id="GO:0042383">
    <property type="term" value="C:sarcolemma"/>
    <property type="evidence" value="ECO:0007669"/>
    <property type="project" value="TreeGrafter"/>
</dbReference>
<dbReference type="GO" id="GO:0007507">
    <property type="term" value="P:heart development"/>
    <property type="evidence" value="ECO:0007669"/>
    <property type="project" value="TreeGrafter"/>
</dbReference>
<evidence type="ECO:0000256" key="4">
    <source>
        <dbReference type="ARBA" id="ARBA00023136"/>
    </source>
</evidence>
<evidence type="ECO:0000256" key="3">
    <source>
        <dbReference type="ARBA" id="ARBA00022989"/>
    </source>
</evidence>
<dbReference type="GO" id="GO:0007519">
    <property type="term" value="P:skeletal muscle tissue development"/>
    <property type="evidence" value="ECO:0007669"/>
    <property type="project" value="TreeGrafter"/>
</dbReference>
<evidence type="ECO:0000256" key="5">
    <source>
        <dbReference type="SAM" id="Phobius"/>
    </source>
</evidence>
<evidence type="ECO:0000259" key="6">
    <source>
        <dbReference type="Pfam" id="PF04831"/>
    </source>
</evidence>
<dbReference type="AlphaFoldDB" id="S4RDG3"/>
<reference evidence="7" key="1">
    <citation type="submission" date="2025-08" db="UniProtKB">
        <authorList>
            <consortium name="Ensembl"/>
        </authorList>
    </citation>
    <scope>IDENTIFICATION</scope>
</reference>
<reference evidence="7" key="2">
    <citation type="submission" date="2025-09" db="UniProtKB">
        <authorList>
            <consortium name="Ensembl"/>
        </authorList>
    </citation>
    <scope>IDENTIFICATION</scope>
</reference>
<evidence type="ECO:0000313" key="7">
    <source>
        <dbReference type="Ensembl" id="ENSPMAP00000003245.1"/>
    </source>
</evidence>
<dbReference type="InterPro" id="IPR006916">
    <property type="entry name" value="POPDC1-3"/>
</dbReference>
<dbReference type="HOGENOM" id="CLU_048494_3_0_1"/>
<accession>S4RDG3</accession>
<name>S4RDG3_PETMA</name>
<dbReference type="PANTHER" id="PTHR12101">
    <property type="entry name" value="POPEYE DOMAIN CONTAINING PROTEIN"/>
    <property type="match status" value="1"/>
</dbReference>
<dbReference type="STRING" id="7757.ENSPMAP00000003245"/>
<dbReference type="GeneTree" id="ENSGT00390000002563"/>
<dbReference type="PANTHER" id="PTHR12101:SF30">
    <property type="entry name" value="POPEYE DOMAIN-CONTAINING PROTEIN 3-LIKE PROTEIN"/>
    <property type="match status" value="1"/>
</dbReference>
<protein>
    <recommendedName>
        <fullName evidence="6">POPDC1-3 domain-containing protein</fullName>
    </recommendedName>
</protein>
<feature type="transmembrane region" description="Helical" evidence="5">
    <location>
        <begin position="52"/>
        <end position="71"/>
    </location>
</feature>
<keyword evidence="4 5" id="KW-0472">Membrane</keyword>